<dbReference type="EMBL" id="JBHTGP010000006">
    <property type="protein sequence ID" value="MFD0685897.1"/>
    <property type="molecule type" value="Genomic_DNA"/>
</dbReference>
<gene>
    <name evidence="1" type="ORF">ACFQZM_15435</name>
</gene>
<evidence type="ECO:0000313" key="2">
    <source>
        <dbReference type="Proteomes" id="UP001597063"/>
    </source>
</evidence>
<sequence length="65" mass="6942">MSADVDLLYVLPGDLLEALVTTPGCTAGCGGEHLVRVERDEGGHMVWRVVYAHTFACPAVRDGDV</sequence>
<evidence type="ECO:0000313" key="1">
    <source>
        <dbReference type="EMBL" id="MFD0685897.1"/>
    </source>
</evidence>
<dbReference type="Proteomes" id="UP001597063">
    <property type="component" value="Unassembled WGS sequence"/>
</dbReference>
<organism evidence="1 2">
    <name type="scientific">Actinomadura fibrosa</name>
    <dbReference type="NCBI Taxonomy" id="111802"/>
    <lineage>
        <taxon>Bacteria</taxon>
        <taxon>Bacillati</taxon>
        <taxon>Actinomycetota</taxon>
        <taxon>Actinomycetes</taxon>
        <taxon>Streptosporangiales</taxon>
        <taxon>Thermomonosporaceae</taxon>
        <taxon>Actinomadura</taxon>
    </lineage>
</organism>
<comment type="caution">
    <text evidence="1">The sequence shown here is derived from an EMBL/GenBank/DDBJ whole genome shotgun (WGS) entry which is preliminary data.</text>
</comment>
<dbReference type="RefSeq" id="WP_131755312.1">
    <property type="nucleotide sequence ID" value="NZ_CAACUY010000004.1"/>
</dbReference>
<proteinExistence type="predicted"/>
<name>A0ABW2XM61_9ACTN</name>
<protein>
    <submittedName>
        <fullName evidence="1">Uncharacterized protein</fullName>
    </submittedName>
</protein>
<reference evidence="2" key="1">
    <citation type="journal article" date="2019" name="Int. J. Syst. Evol. Microbiol.">
        <title>The Global Catalogue of Microorganisms (GCM) 10K type strain sequencing project: providing services to taxonomists for standard genome sequencing and annotation.</title>
        <authorList>
            <consortium name="The Broad Institute Genomics Platform"/>
            <consortium name="The Broad Institute Genome Sequencing Center for Infectious Disease"/>
            <person name="Wu L."/>
            <person name="Ma J."/>
        </authorList>
    </citation>
    <scope>NUCLEOTIDE SEQUENCE [LARGE SCALE GENOMIC DNA]</scope>
    <source>
        <strain evidence="2">JCM 9371</strain>
    </source>
</reference>
<accession>A0ABW2XM61</accession>
<keyword evidence="2" id="KW-1185">Reference proteome</keyword>